<evidence type="ECO:0000313" key="3">
    <source>
        <dbReference type="Proteomes" id="UP001549204"/>
    </source>
</evidence>
<evidence type="ECO:0000256" key="1">
    <source>
        <dbReference type="SAM" id="MobiDB-lite"/>
    </source>
</evidence>
<dbReference type="EMBL" id="JBEPMC010000004">
    <property type="protein sequence ID" value="MET3579860.1"/>
    <property type="molecule type" value="Genomic_DNA"/>
</dbReference>
<dbReference type="RefSeq" id="WP_354491374.1">
    <property type="nucleotide sequence ID" value="NZ_JBEPMC010000004.1"/>
</dbReference>
<feature type="region of interest" description="Disordered" evidence="1">
    <location>
        <begin position="1"/>
        <end position="24"/>
    </location>
</feature>
<organism evidence="2 3">
    <name type="scientific">Mesorhizobium robiniae</name>
    <dbReference type="NCBI Taxonomy" id="559315"/>
    <lineage>
        <taxon>Bacteria</taxon>
        <taxon>Pseudomonadati</taxon>
        <taxon>Pseudomonadota</taxon>
        <taxon>Alphaproteobacteria</taxon>
        <taxon>Hyphomicrobiales</taxon>
        <taxon>Phyllobacteriaceae</taxon>
        <taxon>Mesorhizobium</taxon>
    </lineage>
</organism>
<comment type="caution">
    <text evidence="2">The sequence shown here is derived from an EMBL/GenBank/DDBJ whole genome shotgun (WGS) entry which is preliminary data.</text>
</comment>
<sequence length="66" mass="6991">MTNSNCSGSNASGESRRSRSSASQAPVFVGYCTTAIPGSEERHLAKRGAVTLEFVEDLARLVESVD</sequence>
<protein>
    <submittedName>
        <fullName evidence="2">Uncharacterized protein</fullName>
    </submittedName>
</protein>
<accession>A0ABV2GNI2</accession>
<name>A0ABV2GNI2_9HYPH</name>
<dbReference type="Proteomes" id="UP001549204">
    <property type="component" value="Unassembled WGS sequence"/>
</dbReference>
<proteinExistence type="predicted"/>
<keyword evidence="3" id="KW-1185">Reference proteome</keyword>
<evidence type="ECO:0000313" key="2">
    <source>
        <dbReference type="EMBL" id="MET3579860.1"/>
    </source>
</evidence>
<reference evidence="2 3" key="1">
    <citation type="submission" date="2024-06" db="EMBL/GenBank/DDBJ databases">
        <title>Genomic Encyclopedia of Type Strains, Phase IV (KMG-IV): sequencing the most valuable type-strain genomes for metagenomic binning, comparative biology and taxonomic classification.</title>
        <authorList>
            <person name="Goeker M."/>
        </authorList>
    </citation>
    <scope>NUCLEOTIDE SEQUENCE [LARGE SCALE GENOMIC DNA]</scope>
    <source>
        <strain evidence="2 3">DSM 100022</strain>
    </source>
</reference>
<gene>
    <name evidence="2" type="ORF">ABID19_002891</name>
</gene>